<comment type="pathway">
    <text evidence="1">Phospholipid metabolism; CDP-diacylglycerol biosynthesis; CDP-diacylglycerol from sn-glycerol 3-phosphate: step 2/3.</text>
</comment>
<keyword evidence="5" id="KW-0443">Lipid metabolism</keyword>
<keyword evidence="6" id="KW-0812">Transmembrane</keyword>
<name>A0ABD2BTV7_VESMC</name>
<dbReference type="AlphaFoldDB" id="A0ABD2BTV7"/>
<comment type="caution">
    <text evidence="8">The sequence shown here is derived from an EMBL/GenBank/DDBJ whole genome shotgun (WGS) entry which is preliminary data.</text>
</comment>
<keyword evidence="5" id="KW-0594">Phospholipid biosynthesis</keyword>
<dbReference type="GO" id="GO:0008654">
    <property type="term" value="P:phospholipid biosynthetic process"/>
    <property type="evidence" value="ECO:0007669"/>
    <property type="project" value="UniProtKB-KW"/>
</dbReference>
<feature type="domain" description="Phospholipid/glycerol acyltransferase" evidence="7">
    <location>
        <begin position="95"/>
        <end position="212"/>
    </location>
</feature>
<gene>
    <name evidence="8" type="ORF">V1477_012716</name>
</gene>
<dbReference type="EMBL" id="JAYRBN010000066">
    <property type="protein sequence ID" value="KAL2736207.1"/>
    <property type="molecule type" value="Genomic_DNA"/>
</dbReference>
<keyword evidence="5" id="KW-1208">Phospholipid metabolism</keyword>
<dbReference type="SMART" id="SM00563">
    <property type="entry name" value="PlsC"/>
    <property type="match status" value="1"/>
</dbReference>
<evidence type="ECO:0000256" key="4">
    <source>
        <dbReference type="ARBA" id="ARBA00023315"/>
    </source>
</evidence>
<protein>
    <recommendedName>
        <fullName evidence="5">1-acyl-sn-glycerol-3-phosphate acyltransferase</fullName>
        <ecNumber evidence="5">2.3.1.51</ecNumber>
    </recommendedName>
</protein>
<dbReference type="Pfam" id="PF01553">
    <property type="entry name" value="Acyltransferase"/>
    <property type="match status" value="1"/>
</dbReference>
<evidence type="ECO:0000256" key="3">
    <source>
        <dbReference type="ARBA" id="ARBA00022679"/>
    </source>
</evidence>
<keyword evidence="3 5" id="KW-0808">Transferase</keyword>
<comment type="domain">
    <text evidence="5">The HXXXXD motif is essential for acyltransferase activity and may constitute the binding site for the phosphate moiety of the glycerol-3-phosphate.</text>
</comment>
<feature type="transmembrane region" description="Helical" evidence="6">
    <location>
        <begin position="34"/>
        <end position="54"/>
    </location>
</feature>
<keyword evidence="4 5" id="KW-0012">Acyltransferase</keyword>
<organism evidence="8 9">
    <name type="scientific">Vespula maculifrons</name>
    <name type="common">Eastern yellow jacket</name>
    <name type="synonym">Wasp</name>
    <dbReference type="NCBI Taxonomy" id="7453"/>
    <lineage>
        <taxon>Eukaryota</taxon>
        <taxon>Metazoa</taxon>
        <taxon>Ecdysozoa</taxon>
        <taxon>Arthropoda</taxon>
        <taxon>Hexapoda</taxon>
        <taxon>Insecta</taxon>
        <taxon>Pterygota</taxon>
        <taxon>Neoptera</taxon>
        <taxon>Endopterygota</taxon>
        <taxon>Hymenoptera</taxon>
        <taxon>Apocrita</taxon>
        <taxon>Aculeata</taxon>
        <taxon>Vespoidea</taxon>
        <taxon>Vespidae</taxon>
        <taxon>Vespinae</taxon>
        <taxon>Vespula</taxon>
    </lineage>
</organism>
<evidence type="ECO:0000313" key="8">
    <source>
        <dbReference type="EMBL" id="KAL2736207.1"/>
    </source>
</evidence>
<dbReference type="NCBIfam" id="TIGR00530">
    <property type="entry name" value="AGP_acyltrn"/>
    <property type="match status" value="1"/>
</dbReference>
<evidence type="ECO:0000256" key="1">
    <source>
        <dbReference type="ARBA" id="ARBA00004728"/>
    </source>
</evidence>
<evidence type="ECO:0000256" key="6">
    <source>
        <dbReference type="SAM" id="Phobius"/>
    </source>
</evidence>
<feature type="transmembrane region" description="Helical" evidence="6">
    <location>
        <begin position="128"/>
        <end position="146"/>
    </location>
</feature>
<keyword evidence="9" id="KW-1185">Reference proteome</keyword>
<reference evidence="8 9" key="1">
    <citation type="journal article" date="2024" name="Ann. Entomol. Soc. Am.">
        <title>Genomic analyses of the southern and eastern yellowjacket wasps (Hymenoptera: Vespidae) reveal evolutionary signatures of social life.</title>
        <authorList>
            <person name="Catto M.A."/>
            <person name="Caine P.B."/>
            <person name="Orr S.E."/>
            <person name="Hunt B.G."/>
            <person name="Goodisman M.A.D."/>
        </authorList>
    </citation>
    <scope>NUCLEOTIDE SEQUENCE [LARGE SCALE GENOMIC DNA]</scope>
    <source>
        <strain evidence="8">232</strain>
        <tissue evidence="8">Head and thorax</tissue>
    </source>
</reference>
<comment type="catalytic activity">
    <reaction evidence="5">
        <text>a 1-acyl-sn-glycero-3-phosphate + an acyl-CoA = a 1,2-diacyl-sn-glycero-3-phosphate + CoA</text>
        <dbReference type="Rhea" id="RHEA:19709"/>
        <dbReference type="ChEBI" id="CHEBI:57287"/>
        <dbReference type="ChEBI" id="CHEBI:57970"/>
        <dbReference type="ChEBI" id="CHEBI:58342"/>
        <dbReference type="ChEBI" id="CHEBI:58608"/>
        <dbReference type="EC" id="2.3.1.51"/>
    </reaction>
</comment>
<keyword evidence="6" id="KW-0472">Membrane</keyword>
<comment type="similarity">
    <text evidence="2 5">Belongs to the 1-acyl-sn-glycerol-3-phosphate acyltransferase family.</text>
</comment>
<proteinExistence type="inferred from homology"/>
<dbReference type="InterPro" id="IPR004552">
    <property type="entry name" value="AGP_acyltrans"/>
</dbReference>
<feature type="transmembrane region" description="Helical" evidence="6">
    <location>
        <begin position="194"/>
        <end position="214"/>
    </location>
</feature>
<keyword evidence="5" id="KW-0444">Lipid biosynthesis</keyword>
<keyword evidence="6" id="KW-1133">Transmembrane helix</keyword>
<evidence type="ECO:0000256" key="5">
    <source>
        <dbReference type="RuleBase" id="RU361267"/>
    </source>
</evidence>
<dbReference type="CDD" id="cd07989">
    <property type="entry name" value="LPLAT_AGPAT-like"/>
    <property type="match status" value="1"/>
</dbReference>
<evidence type="ECO:0000313" key="9">
    <source>
        <dbReference type="Proteomes" id="UP001607303"/>
    </source>
</evidence>
<dbReference type="SUPFAM" id="SSF69593">
    <property type="entry name" value="Glycerol-3-phosphate (1)-acyltransferase"/>
    <property type="match status" value="1"/>
</dbReference>
<accession>A0ABD2BTV7</accession>
<dbReference type="PANTHER" id="PTHR10434">
    <property type="entry name" value="1-ACYL-SN-GLYCEROL-3-PHOSPHATE ACYLTRANSFERASE"/>
    <property type="match status" value="1"/>
</dbReference>
<sequence>MMLGVSCTSVGVALVLLLVMICTLNESFRYRAKFLIFGLESLLFTIICLPFMFLNIRSWKNALIPAWLLSKSTNKVLGVKYEVRGKENIIHDSGCIVLINHQSMLDLGVLAQLWLVMERCTVISKKEILYFGPFGLAAWLWGTIFIDRRNVEESRKIVNSTCKYIRDSKMKVLFFPEGKRHSGNTLIPFKKGPFHLAITSQVPILPVIVSKYFFLNSKSKRFGSGTSYITILPPIPTKGLTKDNIQELMDKSYEAMNTVFVQTSQETLTKHMESLKND</sequence>
<dbReference type="Proteomes" id="UP001607303">
    <property type="component" value="Unassembled WGS sequence"/>
</dbReference>
<evidence type="ECO:0000259" key="7">
    <source>
        <dbReference type="SMART" id="SM00563"/>
    </source>
</evidence>
<dbReference type="EC" id="2.3.1.51" evidence="5"/>
<evidence type="ECO:0000256" key="2">
    <source>
        <dbReference type="ARBA" id="ARBA00008655"/>
    </source>
</evidence>
<dbReference type="GO" id="GO:0003841">
    <property type="term" value="F:1-acylglycerol-3-phosphate O-acyltransferase activity"/>
    <property type="evidence" value="ECO:0007669"/>
    <property type="project" value="UniProtKB-UniRule"/>
</dbReference>
<dbReference type="InterPro" id="IPR002123">
    <property type="entry name" value="Plipid/glycerol_acylTrfase"/>
</dbReference>
<dbReference type="PANTHER" id="PTHR10434:SF11">
    <property type="entry name" value="1-ACYL-SN-GLYCEROL-3-PHOSPHATE ACYLTRANSFERASE"/>
    <property type="match status" value="1"/>
</dbReference>